<feature type="region of interest" description="Disordered" evidence="8">
    <location>
        <begin position="105"/>
        <end position="179"/>
    </location>
</feature>
<keyword evidence="6" id="KW-0862">Zinc</keyword>
<organism evidence="11 12">
    <name type="scientific">Haemaphysalis longicornis</name>
    <name type="common">Bush tick</name>
    <dbReference type="NCBI Taxonomy" id="44386"/>
    <lineage>
        <taxon>Eukaryota</taxon>
        <taxon>Metazoa</taxon>
        <taxon>Ecdysozoa</taxon>
        <taxon>Arthropoda</taxon>
        <taxon>Chelicerata</taxon>
        <taxon>Arachnida</taxon>
        <taxon>Acari</taxon>
        <taxon>Parasitiformes</taxon>
        <taxon>Ixodida</taxon>
        <taxon>Ixodoidea</taxon>
        <taxon>Ixodidae</taxon>
        <taxon>Haemaphysalinae</taxon>
        <taxon>Haemaphysalis</taxon>
    </lineage>
</organism>
<feature type="region of interest" description="Disordered" evidence="8">
    <location>
        <begin position="1"/>
        <end position="26"/>
    </location>
</feature>
<dbReference type="InterPro" id="IPR008753">
    <property type="entry name" value="Peptidase_M13_N"/>
</dbReference>
<dbReference type="PANTHER" id="PTHR11733">
    <property type="entry name" value="ZINC METALLOPROTEASE FAMILY M13 NEPRILYSIN-RELATED"/>
    <property type="match status" value="1"/>
</dbReference>
<evidence type="ECO:0000313" key="11">
    <source>
        <dbReference type="EMBL" id="KAH9362614.1"/>
    </source>
</evidence>
<dbReference type="GO" id="GO:0004222">
    <property type="term" value="F:metalloendopeptidase activity"/>
    <property type="evidence" value="ECO:0007669"/>
    <property type="project" value="InterPro"/>
</dbReference>
<dbReference type="PROSITE" id="PS51885">
    <property type="entry name" value="NEPRILYSIN"/>
    <property type="match status" value="1"/>
</dbReference>
<evidence type="ECO:0000256" key="1">
    <source>
        <dbReference type="ARBA" id="ARBA00001947"/>
    </source>
</evidence>
<dbReference type="InterPro" id="IPR042089">
    <property type="entry name" value="Peptidase_M13_dom_2"/>
</dbReference>
<protein>
    <submittedName>
        <fullName evidence="11">Uncharacterized protein</fullName>
    </submittedName>
</protein>
<dbReference type="Proteomes" id="UP000821853">
    <property type="component" value="Chromosome 1"/>
</dbReference>
<gene>
    <name evidence="11" type="ORF">HPB48_015472</name>
</gene>
<dbReference type="Gene3D" id="3.40.390.10">
    <property type="entry name" value="Collagenase (Catalytic Domain)"/>
    <property type="match status" value="2"/>
</dbReference>
<dbReference type="Pfam" id="PF01431">
    <property type="entry name" value="Peptidase_M13"/>
    <property type="match status" value="1"/>
</dbReference>
<evidence type="ECO:0000313" key="12">
    <source>
        <dbReference type="Proteomes" id="UP000821853"/>
    </source>
</evidence>
<dbReference type="SUPFAM" id="SSF55486">
    <property type="entry name" value="Metalloproteases ('zincins'), catalytic domain"/>
    <property type="match status" value="1"/>
</dbReference>
<dbReference type="OMA" id="WWPDMSS"/>
<sequence>MKPRRLRTGDAPGPSEKWPGEAINMGQGRETGISWEASQSQVSSESAWPIYDPSADFRRHISSQHEKSQSVGNVDCNGRKYRQRRKTKSEVRSDSWIPFTAAAKKSGEQAALAGISSSPGKRARSSGGCTSQFRGGEMQRGESCGINADRQQKVDPRRAHPEGCDKALRSGASAPDARAQGLAAWDTDSVKAGAASDELSHQLEKSVHVLLQRSSSPDDLAPLKALFYECMNVRQLDIDDWNPMLELIWLVNLEGFPFSSTPRNSTSLWKIAAKVLKMTGAEALLSMRAVAHPTKNDAGVVSVGLPSMLAPMGSDQQLTTQFYNSTSFTCITALKKQRNPTVYSLEVAAFASRLEMLVNSYTVLAGLQAYPVVPLKTKPELSAFLVEAFLNIESPLYSASHTDVLIQSPSFFDALFALVRNTEQYVVMNYLGVRLMIEVAAFAPSAGRPPRAHAGSPSRWQLCIRTVERALPDLFLHASKLAFKTQFAVDMVQHLLEALSKRVAQSMAKLAILDSESRPENLRRDHADRWHGSAFDTECTFDGNIVYVPVLLFNFTLFSYDADQSLQLPSSGVRITRCLLDMLLNSVASGSDLGPSASRVWWPDMSSSFLAVAQLCIQQYGVRQLGALELLQRTAALKPALDLFQDEKRLDVRFETFQAYSVFHLFFVYYALTFCEESVADNTTDTTLASFLTNVPLWNNRLFQETFRCPVGSNMNPSKKCVLWRDTH</sequence>
<dbReference type="GO" id="GO:0016485">
    <property type="term" value="P:protein processing"/>
    <property type="evidence" value="ECO:0007669"/>
    <property type="project" value="TreeGrafter"/>
</dbReference>
<evidence type="ECO:0000259" key="10">
    <source>
        <dbReference type="Pfam" id="PF05649"/>
    </source>
</evidence>
<name>A0A9J6F8T0_HAELO</name>
<comment type="cofactor">
    <cofactor evidence="1">
        <name>Zn(2+)</name>
        <dbReference type="ChEBI" id="CHEBI:29105"/>
    </cofactor>
</comment>
<comment type="caution">
    <text evidence="11">The sequence shown here is derived from an EMBL/GenBank/DDBJ whole genome shotgun (WGS) entry which is preliminary data.</text>
</comment>
<reference evidence="11 12" key="1">
    <citation type="journal article" date="2020" name="Cell">
        <title>Large-Scale Comparative Analyses of Tick Genomes Elucidate Their Genetic Diversity and Vector Capacities.</title>
        <authorList>
            <consortium name="Tick Genome and Microbiome Consortium (TIGMIC)"/>
            <person name="Jia N."/>
            <person name="Wang J."/>
            <person name="Shi W."/>
            <person name="Du L."/>
            <person name="Sun Y."/>
            <person name="Zhan W."/>
            <person name="Jiang J.F."/>
            <person name="Wang Q."/>
            <person name="Zhang B."/>
            <person name="Ji P."/>
            <person name="Bell-Sakyi L."/>
            <person name="Cui X.M."/>
            <person name="Yuan T.T."/>
            <person name="Jiang B.G."/>
            <person name="Yang W.F."/>
            <person name="Lam T.T."/>
            <person name="Chang Q.C."/>
            <person name="Ding S.J."/>
            <person name="Wang X.J."/>
            <person name="Zhu J.G."/>
            <person name="Ruan X.D."/>
            <person name="Zhao L."/>
            <person name="Wei J.T."/>
            <person name="Ye R.Z."/>
            <person name="Que T.C."/>
            <person name="Du C.H."/>
            <person name="Zhou Y.H."/>
            <person name="Cheng J.X."/>
            <person name="Dai P.F."/>
            <person name="Guo W.B."/>
            <person name="Han X.H."/>
            <person name="Huang E.J."/>
            <person name="Li L.F."/>
            <person name="Wei W."/>
            <person name="Gao Y.C."/>
            <person name="Liu J.Z."/>
            <person name="Shao H.Z."/>
            <person name="Wang X."/>
            <person name="Wang C.C."/>
            <person name="Yang T.C."/>
            <person name="Huo Q.B."/>
            <person name="Li W."/>
            <person name="Chen H.Y."/>
            <person name="Chen S.E."/>
            <person name="Zhou L.G."/>
            <person name="Ni X.B."/>
            <person name="Tian J.H."/>
            <person name="Sheng Y."/>
            <person name="Liu T."/>
            <person name="Pan Y.S."/>
            <person name="Xia L.Y."/>
            <person name="Li J."/>
            <person name="Zhao F."/>
            <person name="Cao W.C."/>
        </authorList>
    </citation>
    <scope>NUCLEOTIDE SEQUENCE [LARGE SCALE GENOMIC DNA]</scope>
    <source>
        <strain evidence="11">HaeL-2018</strain>
    </source>
</reference>
<dbReference type="InterPro" id="IPR000718">
    <property type="entry name" value="Peptidase_M13"/>
</dbReference>
<dbReference type="InterPro" id="IPR018497">
    <property type="entry name" value="Peptidase_M13_C"/>
</dbReference>
<keyword evidence="3" id="KW-0645">Protease</keyword>
<comment type="similarity">
    <text evidence="2">Belongs to the peptidase M13 family.</text>
</comment>
<dbReference type="GO" id="GO:0046872">
    <property type="term" value="F:metal ion binding"/>
    <property type="evidence" value="ECO:0007669"/>
    <property type="project" value="UniProtKB-KW"/>
</dbReference>
<dbReference type="Pfam" id="PF05649">
    <property type="entry name" value="Peptidase_M13_N"/>
    <property type="match status" value="1"/>
</dbReference>
<keyword evidence="12" id="KW-1185">Reference proteome</keyword>
<dbReference type="EMBL" id="JABSTR010000001">
    <property type="protein sequence ID" value="KAH9362614.1"/>
    <property type="molecule type" value="Genomic_DNA"/>
</dbReference>
<dbReference type="AlphaFoldDB" id="A0A9J6F8T0"/>
<evidence type="ECO:0000256" key="4">
    <source>
        <dbReference type="ARBA" id="ARBA00022723"/>
    </source>
</evidence>
<evidence type="ECO:0000256" key="6">
    <source>
        <dbReference type="ARBA" id="ARBA00022833"/>
    </source>
</evidence>
<keyword evidence="5" id="KW-0378">Hydrolase</keyword>
<evidence type="ECO:0000256" key="7">
    <source>
        <dbReference type="ARBA" id="ARBA00023049"/>
    </source>
</evidence>
<evidence type="ECO:0000256" key="8">
    <source>
        <dbReference type="SAM" id="MobiDB-lite"/>
    </source>
</evidence>
<feature type="compositionally biased region" description="Basic and acidic residues" evidence="8">
    <location>
        <begin position="150"/>
        <end position="168"/>
    </location>
</feature>
<evidence type="ECO:0000256" key="5">
    <source>
        <dbReference type="ARBA" id="ARBA00022801"/>
    </source>
</evidence>
<dbReference type="InterPro" id="IPR024079">
    <property type="entry name" value="MetalloPept_cat_dom_sf"/>
</dbReference>
<dbReference type="OrthoDB" id="6479722at2759"/>
<feature type="region of interest" description="Disordered" evidence="8">
    <location>
        <begin position="61"/>
        <end position="92"/>
    </location>
</feature>
<keyword evidence="4" id="KW-0479">Metal-binding</keyword>
<dbReference type="GO" id="GO:0005886">
    <property type="term" value="C:plasma membrane"/>
    <property type="evidence" value="ECO:0007669"/>
    <property type="project" value="TreeGrafter"/>
</dbReference>
<evidence type="ECO:0000259" key="9">
    <source>
        <dbReference type="Pfam" id="PF01431"/>
    </source>
</evidence>
<keyword evidence="7" id="KW-0482">Metalloprotease</keyword>
<feature type="domain" description="Peptidase M13 C-terminal" evidence="9">
    <location>
        <begin position="635"/>
        <end position="721"/>
    </location>
</feature>
<proteinExistence type="inferred from homology"/>
<dbReference type="VEuPathDB" id="VectorBase:HLOH_058184"/>
<evidence type="ECO:0000256" key="3">
    <source>
        <dbReference type="ARBA" id="ARBA00022670"/>
    </source>
</evidence>
<dbReference type="Gene3D" id="1.10.1380.10">
    <property type="entry name" value="Neutral endopeptidase , domain2"/>
    <property type="match status" value="1"/>
</dbReference>
<evidence type="ECO:0000256" key="2">
    <source>
        <dbReference type="ARBA" id="ARBA00007357"/>
    </source>
</evidence>
<dbReference type="PANTHER" id="PTHR11733:SF241">
    <property type="entry name" value="GH26575P-RELATED"/>
    <property type="match status" value="1"/>
</dbReference>
<feature type="domain" description="Peptidase M13 N-terminal" evidence="10">
    <location>
        <begin position="196"/>
        <end position="518"/>
    </location>
</feature>
<accession>A0A9J6F8T0</accession>